<accession>A0A2V2BD46</accession>
<gene>
    <name evidence="1" type="ORF">C7431_1102</name>
</gene>
<dbReference type="Proteomes" id="UP000245981">
    <property type="component" value="Unassembled WGS sequence"/>
</dbReference>
<organism evidence="1 2">
    <name type="scientific">Pantoea allii</name>
    <dbReference type="NCBI Taxonomy" id="574096"/>
    <lineage>
        <taxon>Bacteria</taxon>
        <taxon>Pseudomonadati</taxon>
        <taxon>Pseudomonadota</taxon>
        <taxon>Gammaproteobacteria</taxon>
        <taxon>Enterobacterales</taxon>
        <taxon>Erwiniaceae</taxon>
        <taxon>Pantoea</taxon>
    </lineage>
</organism>
<protein>
    <submittedName>
        <fullName evidence="1">Uncharacterized protein</fullName>
    </submittedName>
</protein>
<sequence>MTQGDILRVLGSYCLIRLDNGDEAFYINGQFIHSTDGAKNDPSVAEIARLSARADDQSLRTFELPVPETDEVCWSDIVEQIARSAPCETVRGSVIVTGCRTKEGMRIHFCKHPLLSGINSNLWFPVSREEGWFDAIERILTMNGLAENLTELEILRNCAEYTDWRAIYNRKVMI</sequence>
<proteinExistence type="predicted"/>
<evidence type="ECO:0000313" key="2">
    <source>
        <dbReference type="Proteomes" id="UP000245981"/>
    </source>
</evidence>
<evidence type="ECO:0000313" key="1">
    <source>
        <dbReference type="EMBL" id="PWK94508.1"/>
    </source>
</evidence>
<dbReference type="AlphaFoldDB" id="A0A2V2BD46"/>
<name>A0A2V2BD46_9GAMM</name>
<dbReference type="RefSeq" id="WP_244915483.1">
    <property type="nucleotide sequence ID" value="NZ_QGHF01000010.1"/>
</dbReference>
<reference evidence="1 2" key="1">
    <citation type="submission" date="2018-05" db="EMBL/GenBank/DDBJ databases">
        <title>Genomic Encyclopedia of Type Strains, Phase IV (KMG-V): Genome sequencing to study the core and pangenomes of soil and plant-associated prokaryotes.</title>
        <authorList>
            <person name="Whitman W."/>
        </authorList>
    </citation>
    <scope>NUCLEOTIDE SEQUENCE [LARGE SCALE GENOMIC DNA]</scope>
    <source>
        <strain evidence="1 2">PNA 200-10</strain>
    </source>
</reference>
<comment type="caution">
    <text evidence="1">The sequence shown here is derived from an EMBL/GenBank/DDBJ whole genome shotgun (WGS) entry which is preliminary data.</text>
</comment>
<dbReference type="EMBL" id="QGHF01000010">
    <property type="protein sequence ID" value="PWK94508.1"/>
    <property type="molecule type" value="Genomic_DNA"/>
</dbReference>